<gene>
    <name evidence="2" type="ORF">F9L08_02495</name>
</gene>
<sequence>MPLFNEASRIYNPLEVNFMRSCFSNAAIMLEESDRNYSPSELASSIITLYASGLRDQLYICELAARLTHQRYQIRHGSLEAANSNGSAQALPSVPMEYDPLA</sequence>
<proteinExistence type="predicted"/>
<dbReference type="AlphaFoldDB" id="A0A6L3YVM2"/>
<evidence type="ECO:0000313" key="3">
    <source>
        <dbReference type="Proteomes" id="UP000481643"/>
    </source>
</evidence>
<dbReference type="EMBL" id="WBVX01000002">
    <property type="protein sequence ID" value="KAB2689548.1"/>
    <property type="molecule type" value="Genomic_DNA"/>
</dbReference>
<organism evidence="2 3">
    <name type="scientific">Brucella tritici</name>
    <dbReference type="NCBI Taxonomy" id="94626"/>
    <lineage>
        <taxon>Bacteria</taxon>
        <taxon>Pseudomonadati</taxon>
        <taxon>Pseudomonadota</taxon>
        <taxon>Alphaproteobacteria</taxon>
        <taxon>Hyphomicrobiales</taxon>
        <taxon>Brucellaceae</taxon>
        <taxon>Brucella/Ochrobactrum group</taxon>
        <taxon>Brucella</taxon>
    </lineage>
</organism>
<reference evidence="2 3" key="1">
    <citation type="submission" date="2019-09" db="EMBL/GenBank/DDBJ databases">
        <title>Taxonomic organization of the family Brucellaceae based on a phylogenomic approach.</title>
        <authorList>
            <person name="Leclercq S."/>
            <person name="Cloeckaert A."/>
            <person name="Zygmunt M.S."/>
        </authorList>
    </citation>
    <scope>NUCLEOTIDE SEQUENCE [LARGE SCALE GENOMIC DNA]</scope>
    <source>
        <strain evidence="2 3">WS1830</strain>
    </source>
</reference>
<protein>
    <submittedName>
        <fullName evidence="2">Uncharacterized protein</fullName>
    </submittedName>
</protein>
<name>A0A6L3YVM2_9HYPH</name>
<comment type="caution">
    <text evidence="2">The sequence shown here is derived from an EMBL/GenBank/DDBJ whole genome shotgun (WGS) entry which is preliminary data.</text>
</comment>
<dbReference type="Proteomes" id="UP000481643">
    <property type="component" value="Unassembled WGS sequence"/>
</dbReference>
<evidence type="ECO:0000256" key="1">
    <source>
        <dbReference type="SAM" id="MobiDB-lite"/>
    </source>
</evidence>
<dbReference type="RefSeq" id="WP_151650968.1">
    <property type="nucleotide sequence ID" value="NZ_WBVX01000002.1"/>
</dbReference>
<evidence type="ECO:0000313" key="2">
    <source>
        <dbReference type="EMBL" id="KAB2689548.1"/>
    </source>
</evidence>
<feature type="region of interest" description="Disordered" evidence="1">
    <location>
        <begin position="83"/>
        <end position="102"/>
    </location>
</feature>
<accession>A0A6L3YVM2</accession>